<reference evidence="1" key="1">
    <citation type="submission" date="2021-03" db="EMBL/GenBank/DDBJ databases">
        <authorList>
            <consortium name="DOE Joint Genome Institute"/>
            <person name="Ahrendt S."/>
            <person name="Looney B.P."/>
            <person name="Miyauchi S."/>
            <person name="Morin E."/>
            <person name="Drula E."/>
            <person name="Courty P.E."/>
            <person name="Chicoki N."/>
            <person name="Fauchery L."/>
            <person name="Kohler A."/>
            <person name="Kuo A."/>
            <person name="Labutti K."/>
            <person name="Pangilinan J."/>
            <person name="Lipzen A."/>
            <person name="Riley R."/>
            <person name="Andreopoulos W."/>
            <person name="He G."/>
            <person name="Johnson J."/>
            <person name="Barry K.W."/>
            <person name="Grigoriev I.V."/>
            <person name="Nagy L."/>
            <person name="Hibbett D."/>
            <person name="Henrissat B."/>
            <person name="Matheny P.B."/>
            <person name="Labbe J."/>
            <person name="Martin F."/>
        </authorList>
    </citation>
    <scope>NUCLEOTIDE SEQUENCE</scope>
    <source>
        <strain evidence="1">HHB10654</strain>
    </source>
</reference>
<name>A0ACB8TIA9_9AGAM</name>
<accession>A0ACB8TIA9</accession>
<sequence length="211" mass="21672">MENFINLAKEGYEAYSSHQSQQQQPQGGGDSDFQRTGGSEYNTPHHSQQGGSSSPQFNEDEVVQTAQNHGSGDSGMFQSALGFLHQNKSQHGEPVDEAAVQDSHQKAYHQGAAGDLDASSMGSAAALQVLQKFTSGGGGGSQSQLISMAMAEATKLFDASGGAASGSKQDAVNGAAMTVMKLLVQSKFSGMMDGGNSGGLGGLLSMASKFA</sequence>
<dbReference type="Proteomes" id="UP000814140">
    <property type="component" value="Unassembled WGS sequence"/>
</dbReference>
<reference evidence="1" key="2">
    <citation type="journal article" date="2022" name="New Phytol.">
        <title>Evolutionary transition to the ectomycorrhizal habit in the genomes of a hyperdiverse lineage of mushroom-forming fungi.</title>
        <authorList>
            <person name="Looney B."/>
            <person name="Miyauchi S."/>
            <person name="Morin E."/>
            <person name="Drula E."/>
            <person name="Courty P.E."/>
            <person name="Kohler A."/>
            <person name="Kuo A."/>
            <person name="LaButti K."/>
            <person name="Pangilinan J."/>
            <person name="Lipzen A."/>
            <person name="Riley R."/>
            <person name="Andreopoulos W."/>
            <person name="He G."/>
            <person name="Johnson J."/>
            <person name="Nolan M."/>
            <person name="Tritt A."/>
            <person name="Barry K.W."/>
            <person name="Grigoriev I.V."/>
            <person name="Nagy L.G."/>
            <person name="Hibbett D."/>
            <person name="Henrissat B."/>
            <person name="Matheny P.B."/>
            <person name="Labbe J."/>
            <person name="Martin F.M."/>
        </authorList>
    </citation>
    <scope>NUCLEOTIDE SEQUENCE</scope>
    <source>
        <strain evidence="1">HHB10654</strain>
    </source>
</reference>
<evidence type="ECO:0000313" key="1">
    <source>
        <dbReference type="EMBL" id="KAI0068142.1"/>
    </source>
</evidence>
<dbReference type="EMBL" id="MU277188">
    <property type="protein sequence ID" value="KAI0068142.1"/>
    <property type="molecule type" value="Genomic_DNA"/>
</dbReference>
<evidence type="ECO:0000313" key="2">
    <source>
        <dbReference type="Proteomes" id="UP000814140"/>
    </source>
</evidence>
<gene>
    <name evidence="1" type="ORF">BV25DRAFT_1867189</name>
</gene>
<keyword evidence="2" id="KW-1185">Reference proteome</keyword>
<comment type="caution">
    <text evidence="1">The sequence shown here is derived from an EMBL/GenBank/DDBJ whole genome shotgun (WGS) entry which is preliminary data.</text>
</comment>
<proteinExistence type="predicted"/>
<organism evidence="1 2">
    <name type="scientific">Artomyces pyxidatus</name>
    <dbReference type="NCBI Taxonomy" id="48021"/>
    <lineage>
        <taxon>Eukaryota</taxon>
        <taxon>Fungi</taxon>
        <taxon>Dikarya</taxon>
        <taxon>Basidiomycota</taxon>
        <taxon>Agaricomycotina</taxon>
        <taxon>Agaricomycetes</taxon>
        <taxon>Russulales</taxon>
        <taxon>Auriscalpiaceae</taxon>
        <taxon>Artomyces</taxon>
    </lineage>
</organism>
<protein>
    <submittedName>
        <fullName evidence="1">Uncharacterized protein</fullName>
    </submittedName>
</protein>